<feature type="transmembrane region" description="Helical" evidence="8">
    <location>
        <begin position="35"/>
        <end position="57"/>
    </location>
</feature>
<evidence type="ECO:0000256" key="3">
    <source>
        <dbReference type="ARBA" id="ARBA00022618"/>
    </source>
</evidence>
<comment type="subunit">
    <text evidence="8">Part of a complex composed of FtsB, FtsL and FtsQ.</text>
</comment>
<dbReference type="GO" id="GO:0005886">
    <property type="term" value="C:plasma membrane"/>
    <property type="evidence" value="ECO:0007669"/>
    <property type="project" value="UniProtKB-SubCell"/>
</dbReference>
<keyword evidence="4 8" id="KW-0812">Transmembrane</keyword>
<dbReference type="RefSeq" id="WP_155106791.1">
    <property type="nucleotide sequence ID" value="NZ_WMJZ01000002.1"/>
</dbReference>
<keyword evidence="2 8" id="KW-1003">Cell membrane</keyword>
<dbReference type="InterPro" id="IPR011922">
    <property type="entry name" value="Cell_div_FtsL"/>
</dbReference>
<name>A0A6L6IGN9_9ENTR</name>
<dbReference type="PANTHER" id="PTHR37479">
    <property type="entry name" value="CELL DIVISION PROTEIN FTSL"/>
    <property type="match status" value="1"/>
</dbReference>
<dbReference type="GO" id="GO:0032153">
    <property type="term" value="C:cell division site"/>
    <property type="evidence" value="ECO:0007669"/>
    <property type="project" value="UniProtKB-UniRule"/>
</dbReference>
<keyword evidence="8" id="KW-0997">Cell inner membrane</keyword>
<dbReference type="NCBIfam" id="TIGR02209">
    <property type="entry name" value="ftsL_broad"/>
    <property type="match status" value="1"/>
</dbReference>
<evidence type="ECO:0000313" key="11">
    <source>
        <dbReference type="Proteomes" id="UP000477739"/>
    </source>
</evidence>
<evidence type="ECO:0000313" key="10">
    <source>
        <dbReference type="EMBL" id="MTH45104.1"/>
    </source>
</evidence>
<keyword evidence="11" id="KW-1185">Reference proteome</keyword>
<evidence type="ECO:0000256" key="1">
    <source>
        <dbReference type="ARBA" id="ARBA00004401"/>
    </source>
</evidence>
<gene>
    <name evidence="8 10" type="primary">ftsL</name>
    <name evidence="10" type="ORF">GJV78_02265</name>
</gene>
<evidence type="ECO:0000256" key="6">
    <source>
        <dbReference type="ARBA" id="ARBA00023136"/>
    </source>
</evidence>
<dbReference type="PANTHER" id="PTHR37479:SF1">
    <property type="entry name" value="CELL DIVISION PROTEIN FTSL"/>
    <property type="match status" value="1"/>
</dbReference>
<comment type="similarity">
    <text evidence="8">Belongs to the FtsL family.</text>
</comment>
<proteinExistence type="inferred from homology"/>
<reference evidence="10 11" key="1">
    <citation type="submission" date="2019-11" db="EMBL/GenBank/DDBJ databases">
        <title>Escherichia alba sp. nov. isolated from the gut of plastic-eating superworms Zophobas atratus.</title>
        <authorList>
            <person name="Yang Y."/>
        </authorList>
    </citation>
    <scope>NUCLEOTIDE SEQUENCE [LARGE SCALE GENOMIC DNA]</scope>
    <source>
        <strain evidence="11">BIT-B35</strain>
    </source>
</reference>
<dbReference type="Proteomes" id="UP000477739">
    <property type="component" value="Unassembled WGS sequence"/>
</dbReference>
<protein>
    <recommendedName>
        <fullName evidence="8 9">Cell division protein FtsL</fullName>
    </recommendedName>
</protein>
<dbReference type="AlphaFoldDB" id="A0A6L6IGN9"/>
<evidence type="ECO:0000256" key="9">
    <source>
        <dbReference type="NCBIfam" id="TIGR02209"/>
    </source>
</evidence>
<dbReference type="GO" id="GO:0043093">
    <property type="term" value="P:FtsZ-dependent cytokinesis"/>
    <property type="evidence" value="ECO:0007669"/>
    <property type="project" value="UniProtKB-UniRule"/>
</dbReference>
<accession>A0A6L6IGN9</accession>
<comment type="function">
    <text evidence="8">Essential cell division protein. May link together the upstream cell division proteins, which are predominantly cytoplasmic, with the downstream cell division proteins, which are predominantly periplasmic.</text>
</comment>
<dbReference type="EMBL" id="WMJZ01000002">
    <property type="protein sequence ID" value="MTH45104.1"/>
    <property type="molecule type" value="Genomic_DNA"/>
</dbReference>
<dbReference type="NCBIfam" id="NF008040">
    <property type="entry name" value="PRK10772.1"/>
    <property type="match status" value="1"/>
</dbReference>
<comment type="caution">
    <text evidence="10">The sequence shown here is derived from an EMBL/GenBank/DDBJ whole genome shotgun (WGS) entry which is preliminary data.</text>
</comment>
<keyword evidence="5 8" id="KW-1133">Transmembrane helix</keyword>
<dbReference type="Pfam" id="PF04999">
    <property type="entry name" value="FtsL"/>
    <property type="match status" value="1"/>
</dbReference>
<sequence length="121" mass="13596">MIGRVTEALDKIKGSTGITQRHVLPGVIGGDLLRFGKLPLCLFICIIATAVTVVVTVHHTRLLTAQREQLVLERDALDIEWRNLILEENALGDHSRVERIATEKMQMQHVDPLQENIVVQK</sequence>
<keyword evidence="7 8" id="KW-0131">Cell cycle</keyword>
<organism evidence="10 11">
    <name type="scientific">Intestinirhabdus alba</name>
    <dbReference type="NCBI Taxonomy" id="2899544"/>
    <lineage>
        <taxon>Bacteria</taxon>
        <taxon>Pseudomonadati</taxon>
        <taxon>Pseudomonadota</taxon>
        <taxon>Gammaproteobacteria</taxon>
        <taxon>Enterobacterales</taxon>
        <taxon>Enterobacteriaceae</taxon>
        <taxon>Intestinirhabdus</taxon>
    </lineage>
</organism>
<comment type="subcellular location">
    <subcellularLocation>
        <location evidence="8">Cell inner membrane</location>
        <topology evidence="8">Single-pass type II membrane protein</topology>
    </subcellularLocation>
    <subcellularLocation>
        <location evidence="1">Cell membrane</location>
        <topology evidence="1">Single-pass type II membrane protein</topology>
    </subcellularLocation>
    <text evidence="8">Localizes to the division septum where it forms a ring structure.</text>
</comment>
<evidence type="ECO:0000256" key="4">
    <source>
        <dbReference type="ARBA" id="ARBA00022692"/>
    </source>
</evidence>
<keyword evidence="3 8" id="KW-0132">Cell division</keyword>
<evidence type="ECO:0000256" key="8">
    <source>
        <dbReference type="HAMAP-Rule" id="MF_00910"/>
    </source>
</evidence>
<evidence type="ECO:0000256" key="2">
    <source>
        <dbReference type="ARBA" id="ARBA00022475"/>
    </source>
</evidence>
<keyword evidence="6 8" id="KW-0472">Membrane</keyword>
<dbReference type="HAMAP" id="MF_00910">
    <property type="entry name" value="FtsL"/>
    <property type="match status" value="1"/>
</dbReference>
<evidence type="ECO:0000256" key="5">
    <source>
        <dbReference type="ARBA" id="ARBA00022989"/>
    </source>
</evidence>
<evidence type="ECO:0000256" key="7">
    <source>
        <dbReference type="ARBA" id="ARBA00023306"/>
    </source>
</evidence>
<dbReference type="OrthoDB" id="6196803at2"/>